<reference evidence="3" key="1">
    <citation type="submission" date="2017-02" db="UniProtKB">
        <authorList>
            <consortium name="WormBaseParasite"/>
        </authorList>
    </citation>
    <scope>IDENTIFICATION</scope>
</reference>
<reference evidence="1 2" key="2">
    <citation type="submission" date="2018-11" db="EMBL/GenBank/DDBJ databases">
        <authorList>
            <consortium name="Pathogen Informatics"/>
        </authorList>
    </citation>
    <scope>NUCLEOTIDE SEQUENCE [LARGE SCALE GENOMIC DNA]</scope>
</reference>
<dbReference type="EMBL" id="UYWX01022138">
    <property type="protein sequence ID" value="VDM35707.1"/>
    <property type="molecule type" value="Genomic_DNA"/>
</dbReference>
<proteinExistence type="predicted"/>
<gene>
    <name evidence="1" type="ORF">TTAC_LOCUS10727</name>
</gene>
<sequence length="229" mass="25345">MNTLTEELRTSEPSTPGVLKVEARFCHDLHRCVKGTLIATIETIVFLPLSDCEQTTAPRQAAIEMRYEHVRSVAAYYDASVFVFTKRPSIKVLEKFLVDSNLGFASVTPMDNLSRKVTEGNYEKESEKSLNIPDAIGSLISRRMTLNFRSPELSITSSQSYVSRSLGRLMQRTVSAQSKIHSVTATIGDSIGEGRRHLSVGCSEELFSDHAAIYANPDTEYIDEGCGSI</sequence>
<dbReference type="STRING" id="6205.A0A0R3XB17"/>
<organism evidence="3">
    <name type="scientific">Hydatigena taeniaeformis</name>
    <name type="common">Feline tapeworm</name>
    <name type="synonym">Taenia taeniaeformis</name>
    <dbReference type="NCBI Taxonomy" id="6205"/>
    <lineage>
        <taxon>Eukaryota</taxon>
        <taxon>Metazoa</taxon>
        <taxon>Spiralia</taxon>
        <taxon>Lophotrochozoa</taxon>
        <taxon>Platyhelminthes</taxon>
        <taxon>Cestoda</taxon>
        <taxon>Eucestoda</taxon>
        <taxon>Cyclophyllidea</taxon>
        <taxon>Taeniidae</taxon>
        <taxon>Hydatigera</taxon>
    </lineage>
</organism>
<dbReference type="AlphaFoldDB" id="A0A0R3XB17"/>
<dbReference type="OrthoDB" id="26679at2759"/>
<evidence type="ECO:0000313" key="1">
    <source>
        <dbReference type="EMBL" id="VDM35707.1"/>
    </source>
</evidence>
<dbReference type="WBParaSite" id="TTAC_0001074401-mRNA-1">
    <property type="protein sequence ID" value="TTAC_0001074401-mRNA-1"/>
    <property type="gene ID" value="TTAC_0001074401"/>
</dbReference>
<dbReference type="Proteomes" id="UP000274429">
    <property type="component" value="Unassembled WGS sequence"/>
</dbReference>
<protein>
    <submittedName>
        <fullName evidence="3">BEACH-type PH domain-containing protein</fullName>
    </submittedName>
</protein>
<accession>A0A0R3XB17</accession>
<keyword evidence="2" id="KW-1185">Reference proteome</keyword>
<name>A0A0R3XB17_HYDTA</name>
<evidence type="ECO:0000313" key="3">
    <source>
        <dbReference type="WBParaSite" id="TTAC_0001074401-mRNA-1"/>
    </source>
</evidence>
<evidence type="ECO:0000313" key="2">
    <source>
        <dbReference type="Proteomes" id="UP000274429"/>
    </source>
</evidence>